<proteinExistence type="predicted"/>
<sequence length="117" mass="12439">MSTTSISLGHPFLCLSLFFPIQPPCSHSSPDPARCPCIFCPLVMVRFKAGQAGPQPGPCPTVGHSMLLRVTGKSEETGDSGPPHRLSPVLSVPLRFLPSPSPLHFSAFPPSPKYCAT</sequence>
<evidence type="ECO:0000313" key="3">
    <source>
        <dbReference type="Proteomes" id="UP001176941"/>
    </source>
</evidence>
<evidence type="ECO:0000313" key="2">
    <source>
        <dbReference type="EMBL" id="CAI9152526.1"/>
    </source>
</evidence>
<protein>
    <recommendedName>
        <fullName evidence="4">Secreted protein</fullName>
    </recommendedName>
</protein>
<feature type="signal peptide" evidence="1">
    <location>
        <begin position="1"/>
        <end position="28"/>
    </location>
</feature>
<keyword evidence="3" id="KW-1185">Reference proteome</keyword>
<name>A0ABN8XWJ3_RANTA</name>
<evidence type="ECO:0000256" key="1">
    <source>
        <dbReference type="SAM" id="SignalP"/>
    </source>
</evidence>
<evidence type="ECO:0008006" key="4">
    <source>
        <dbReference type="Google" id="ProtNLM"/>
    </source>
</evidence>
<organism evidence="2 3">
    <name type="scientific">Rangifer tarandus platyrhynchus</name>
    <name type="common">Svalbard reindeer</name>
    <dbReference type="NCBI Taxonomy" id="3082113"/>
    <lineage>
        <taxon>Eukaryota</taxon>
        <taxon>Metazoa</taxon>
        <taxon>Chordata</taxon>
        <taxon>Craniata</taxon>
        <taxon>Vertebrata</taxon>
        <taxon>Euteleostomi</taxon>
        <taxon>Mammalia</taxon>
        <taxon>Eutheria</taxon>
        <taxon>Laurasiatheria</taxon>
        <taxon>Artiodactyla</taxon>
        <taxon>Ruminantia</taxon>
        <taxon>Pecora</taxon>
        <taxon>Cervidae</taxon>
        <taxon>Odocoileinae</taxon>
        <taxon>Rangifer</taxon>
    </lineage>
</organism>
<reference evidence="2" key="1">
    <citation type="submission" date="2023-04" db="EMBL/GenBank/DDBJ databases">
        <authorList>
            <consortium name="ELIXIR-Norway"/>
        </authorList>
    </citation>
    <scope>NUCLEOTIDE SEQUENCE [LARGE SCALE GENOMIC DNA]</scope>
</reference>
<dbReference type="EMBL" id="OX459937">
    <property type="protein sequence ID" value="CAI9152526.1"/>
    <property type="molecule type" value="Genomic_DNA"/>
</dbReference>
<dbReference type="Proteomes" id="UP001176941">
    <property type="component" value="Chromosome 1"/>
</dbReference>
<feature type="chain" id="PRO_5046809306" description="Secreted protein" evidence="1">
    <location>
        <begin position="29"/>
        <end position="117"/>
    </location>
</feature>
<gene>
    <name evidence="2" type="ORF">MRATA1EN1_LOCUS1488</name>
</gene>
<keyword evidence="1" id="KW-0732">Signal</keyword>
<accession>A0ABN8XWJ3</accession>